<comment type="caution">
    <text evidence="7">The sequence shown here is derived from an EMBL/GenBank/DDBJ whole genome shotgun (WGS) entry which is preliminary data.</text>
</comment>
<evidence type="ECO:0000256" key="5">
    <source>
        <dbReference type="ARBA" id="ARBA00025466"/>
    </source>
</evidence>
<keyword evidence="3" id="KW-0805">Transcription regulation</keyword>
<dbReference type="PANTHER" id="PTHR23098">
    <property type="entry name" value="AGAP001331-PA-RELATED"/>
    <property type="match status" value="1"/>
</dbReference>
<evidence type="ECO:0000256" key="1">
    <source>
        <dbReference type="ARBA" id="ARBA00011764"/>
    </source>
</evidence>
<dbReference type="PANTHER" id="PTHR23098:SF16">
    <property type="entry name" value="REGULATORY PROTEIN ZESTE"/>
    <property type="match status" value="1"/>
</dbReference>
<organism evidence="7 8">
    <name type="scientific">Popillia japonica</name>
    <name type="common">Japanese beetle</name>
    <dbReference type="NCBI Taxonomy" id="7064"/>
    <lineage>
        <taxon>Eukaryota</taxon>
        <taxon>Metazoa</taxon>
        <taxon>Ecdysozoa</taxon>
        <taxon>Arthropoda</taxon>
        <taxon>Hexapoda</taxon>
        <taxon>Insecta</taxon>
        <taxon>Pterygota</taxon>
        <taxon>Neoptera</taxon>
        <taxon>Endopterygota</taxon>
        <taxon>Coleoptera</taxon>
        <taxon>Polyphaga</taxon>
        <taxon>Scarabaeiformia</taxon>
        <taxon>Scarabaeidae</taxon>
        <taxon>Rutelinae</taxon>
        <taxon>Popillia</taxon>
    </lineage>
</organism>
<keyword evidence="7" id="KW-0238">DNA-binding</keyword>
<dbReference type="Pfam" id="PF13873">
    <property type="entry name" value="Myb_DNA-bind_5"/>
    <property type="match status" value="1"/>
</dbReference>
<dbReference type="AlphaFoldDB" id="A0AAW1MB44"/>
<dbReference type="GO" id="GO:0005634">
    <property type="term" value="C:nucleus"/>
    <property type="evidence" value="ECO:0007669"/>
    <property type="project" value="TreeGrafter"/>
</dbReference>
<evidence type="ECO:0000256" key="4">
    <source>
        <dbReference type="ARBA" id="ARBA00023163"/>
    </source>
</evidence>
<keyword evidence="8" id="KW-1185">Reference proteome</keyword>
<evidence type="ECO:0000313" key="7">
    <source>
        <dbReference type="EMBL" id="KAK9744904.1"/>
    </source>
</evidence>
<dbReference type="GO" id="GO:0003677">
    <property type="term" value="F:DNA binding"/>
    <property type="evidence" value="ECO:0007669"/>
    <property type="project" value="UniProtKB-KW"/>
</dbReference>
<evidence type="ECO:0000256" key="2">
    <source>
        <dbReference type="ARBA" id="ARBA00016807"/>
    </source>
</evidence>
<name>A0AAW1MB44_POPJA</name>
<feature type="domain" description="Myb/SANT-like DNA-binding" evidence="6">
    <location>
        <begin position="9"/>
        <end position="85"/>
    </location>
</feature>
<accession>A0AAW1MB44</accession>
<gene>
    <name evidence="7" type="ORF">QE152_g7363</name>
</gene>
<keyword evidence="4" id="KW-0804">Transcription</keyword>
<reference evidence="7 8" key="1">
    <citation type="journal article" date="2024" name="BMC Genomics">
        <title>De novo assembly and annotation of Popillia japonica's genome with initial clues to its potential as an invasive pest.</title>
        <authorList>
            <person name="Cucini C."/>
            <person name="Boschi S."/>
            <person name="Funari R."/>
            <person name="Cardaioli E."/>
            <person name="Iannotti N."/>
            <person name="Marturano G."/>
            <person name="Paoli F."/>
            <person name="Bruttini M."/>
            <person name="Carapelli A."/>
            <person name="Frati F."/>
            <person name="Nardi F."/>
        </authorList>
    </citation>
    <scope>NUCLEOTIDE SEQUENCE [LARGE SCALE GENOMIC DNA]</scope>
    <source>
        <strain evidence="7">DMR45628</strain>
    </source>
</reference>
<comment type="subunit">
    <text evidence="1">Self-associates forming complexes of several hundred monomers.</text>
</comment>
<sequence>MSDKIKKSRSAHFSKEEELLFADEVYKERNIIECKMSNKVSNLEKDQAWDRVLNSFNSRGLACRSIDQLKAKYDNLKSKARKVVANKNKCIEGTGGGPSYDSFDPIIEAILKIINMKTVVGLQCPFDSDCYSENSTTNIPASPNSTIDSEPIPIIILQESTVDVAETTENANFQRSLNVGWNKYIPKKLKEPVSRKLRPTVPTPLCQIKEDY</sequence>
<dbReference type="EMBL" id="JASPKY010000054">
    <property type="protein sequence ID" value="KAK9744904.1"/>
    <property type="molecule type" value="Genomic_DNA"/>
</dbReference>
<dbReference type="Proteomes" id="UP001458880">
    <property type="component" value="Unassembled WGS sequence"/>
</dbReference>
<dbReference type="InterPro" id="IPR028002">
    <property type="entry name" value="Myb_DNA-bind_5"/>
</dbReference>
<comment type="function">
    <text evidence="5">Involved in transvection phenomena (= synapsis-dependent gene expression), where the synaptic pairing of chromosomes carrying genes with which zeste interacts influences the expression of these genes. Zeste binds to DNA and stimulates transcription from a nearby promoter.</text>
</comment>
<proteinExistence type="predicted"/>
<protein>
    <recommendedName>
        <fullName evidence="2">Regulatory protein zeste</fullName>
    </recommendedName>
</protein>
<evidence type="ECO:0000259" key="6">
    <source>
        <dbReference type="Pfam" id="PF13873"/>
    </source>
</evidence>
<evidence type="ECO:0000313" key="8">
    <source>
        <dbReference type="Proteomes" id="UP001458880"/>
    </source>
</evidence>
<evidence type="ECO:0000256" key="3">
    <source>
        <dbReference type="ARBA" id="ARBA00023015"/>
    </source>
</evidence>